<sequence>MTKTVQSPDKRSATVPDAERFAADAERMTNGVLLDEWLMIYRDDAVAEWIADGVIQRHVGIDEISRAARVLAGVWRDENLRVTKTVEAVTSDTIVLTWNGGFRDGNKQFGTEFWTFADDGKVINHRMYAYLDLRPQNSLKSYIRLLVTSPRVALSFTRHRGLTKGRGGAA</sequence>
<reference evidence="1" key="1">
    <citation type="submission" date="2021-07" db="EMBL/GenBank/DDBJ databases">
        <title>Complete Genome Sequences of Mycobacterium farcinogenes Isolated from Clinical Specimens from Patients in Thailand.</title>
        <authorList>
            <person name="Sodsai P."/>
        </authorList>
    </citation>
    <scope>NUCLEOTIDE SEQUENCE</scope>
    <source>
        <strain evidence="1">BKK/CU-MFGFA-001</strain>
    </source>
</reference>
<gene>
    <name evidence="1" type="ORF">K6L26_30395</name>
</gene>
<organism evidence="1 2">
    <name type="scientific">Mycolicibacterium farcinogenes</name>
    <name type="common">Mycobacterium farcinogenes</name>
    <dbReference type="NCBI Taxonomy" id="1802"/>
    <lineage>
        <taxon>Bacteria</taxon>
        <taxon>Bacillati</taxon>
        <taxon>Actinomycetota</taxon>
        <taxon>Actinomycetes</taxon>
        <taxon>Mycobacteriales</taxon>
        <taxon>Mycobacteriaceae</taxon>
        <taxon>Mycolicibacterium</taxon>
    </lineage>
</organism>
<keyword evidence="1" id="KW-0614">Plasmid</keyword>
<proteinExistence type="predicted"/>
<keyword evidence="2" id="KW-1185">Reference proteome</keyword>
<name>A0ACD1FR55_MYCFR</name>
<protein>
    <submittedName>
        <fullName evidence="1">Uncharacterized protein</fullName>
    </submittedName>
</protein>
<dbReference type="Proteomes" id="UP000825598">
    <property type="component" value="Plasmid unnamed1"/>
</dbReference>
<geneLocation type="plasmid" evidence="1 2">
    <name>unnamed1</name>
</geneLocation>
<evidence type="ECO:0000313" key="1">
    <source>
        <dbReference type="EMBL" id="QZH69446.1"/>
    </source>
</evidence>
<dbReference type="EMBL" id="CP081674">
    <property type="protein sequence ID" value="QZH69446.1"/>
    <property type="molecule type" value="Genomic_DNA"/>
</dbReference>
<evidence type="ECO:0000313" key="2">
    <source>
        <dbReference type="Proteomes" id="UP000825598"/>
    </source>
</evidence>
<accession>A0ACD1FR55</accession>